<evidence type="ECO:0000256" key="1">
    <source>
        <dbReference type="SAM" id="SignalP"/>
    </source>
</evidence>
<protein>
    <submittedName>
        <fullName evidence="2">Sialate O-acetylesterase</fullName>
    </submittedName>
</protein>
<reference evidence="2" key="1">
    <citation type="journal article" date="2010" name="BMC Genomics">
        <title>Salmo salar and Esox lucius full-length cDNA sequences reveal changes in evolutionary pressures on a post-tetraploidization genome.</title>
        <authorList>
            <person name="Leong J.S."/>
            <person name="Jantzen S.G."/>
            <person name="von Schalburg K.R."/>
            <person name="Cooper G.A."/>
            <person name="Messmer A.M."/>
            <person name="Liao N.Y."/>
            <person name="Munro S."/>
            <person name="Moore R."/>
            <person name="Holt R.A."/>
            <person name="Jones S.J."/>
            <person name="Davidson W.S."/>
            <person name="Koop B.F."/>
        </authorList>
    </citation>
    <scope>NUCLEOTIDE SEQUENCE</scope>
    <source>
        <tissue evidence="2">Head kidney</tissue>
    </source>
</reference>
<feature type="signal peptide" evidence="1">
    <location>
        <begin position="1"/>
        <end position="19"/>
    </location>
</feature>
<reference evidence="2" key="2">
    <citation type="submission" date="2010-07" db="EMBL/GenBank/DDBJ databases">
        <title>Esox lucius ESTs and full-length cDNAs.</title>
        <authorList>
            <consortium name="cGRASP (B.F. Koop &amp; W.S. Davidson)"/>
            <person name="Leong J."/>
            <person name="Jantzen S."/>
            <person name="Cooper G."/>
            <person name="Davidson W.S."/>
            <person name="Koop B.F."/>
        </authorList>
    </citation>
    <scope>NUCLEOTIDE SEQUENCE</scope>
    <source>
        <tissue evidence="2">Head kidney</tissue>
    </source>
</reference>
<sequence length="194" mass="21441">MRLTAICVYLLGILRFSDGEFRFASYYGDHMVLQRAPERAVLWGFGPDDAKVTIYLSGQAAAPAVSVFTGIWRVTLVPVQAGGPYNVTAVFQNQSITLTDVLFGDVWLCGGQSNMAFTTSQVFNASEEMALASEFPHVRIFMASLEQSHTELIDLAGLEVPWSVPTGGMDVPLHFCCCLHLNPFDCWKKRLKIV</sequence>
<dbReference type="InterPro" id="IPR039329">
    <property type="entry name" value="SIAE"/>
</dbReference>
<dbReference type="GO" id="GO:0001681">
    <property type="term" value="F:sialate O-acetylesterase activity"/>
    <property type="evidence" value="ECO:0007669"/>
    <property type="project" value="InterPro"/>
</dbReference>
<gene>
    <name evidence="2" type="primary">SIAE</name>
</gene>
<dbReference type="PANTHER" id="PTHR22901:SF0">
    <property type="entry name" value="SIALATE O-ACETYLESTERASE"/>
    <property type="match status" value="1"/>
</dbReference>
<dbReference type="PANTHER" id="PTHR22901">
    <property type="entry name" value="SIALATE O-ACETYLESTERASE"/>
    <property type="match status" value="1"/>
</dbReference>
<dbReference type="GO" id="GO:0005975">
    <property type="term" value="P:carbohydrate metabolic process"/>
    <property type="evidence" value="ECO:0007669"/>
    <property type="project" value="TreeGrafter"/>
</dbReference>
<evidence type="ECO:0000313" key="2">
    <source>
        <dbReference type="EMBL" id="ACO14464.1"/>
    </source>
</evidence>
<keyword evidence="1" id="KW-0732">Signal</keyword>
<name>C1BZL1_ESOLU</name>
<dbReference type="InterPro" id="IPR036514">
    <property type="entry name" value="SGNH_hydro_sf"/>
</dbReference>
<dbReference type="EMBL" id="BT080040">
    <property type="protein sequence ID" value="ACO14464.1"/>
    <property type="molecule type" value="mRNA"/>
</dbReference>
<proteinExistence type="evidence at transcript level"/>
<feature type="chain" id="PRO_5002907806" evidence="1">
    <location>
        <begin position="20"/>
        <end position="194"/>
    </location>
</feature>
<dbReference type="Gene3D" id="3.40.50.1110">
    <property type="entry name" value="SGNH hydrolase"/>
    <property type="match status" value="1"/>
</dbReference>
<dbReference type="AlphaFoldDB" id="C1BZL1"/>
<dbReference type="SUPFAM" id="SSF52266">
    <property type="entry name" value="SGNH hydrolase"/>
    <property type="match status" value="1"/>
</dbReference>
<accession>C1BZL1</accession>
<organism evidence="2">
    <name type="scientific">Esox lucius</name>
    <name type="common">Northern pike</name>
    <dbReference type="NCBI Taxonomy" id="8010"/>
    <lineage>
        <taxon>Eukaryota</taxon>
        <taxon>Metazoa</taxon>
        <taxon>Chordata</taxon>
        <taxon>Craniata</taxon>
        <taxon>Vertebrata</taxon>
        <taxon>Euteleostomi</taxon>
        <taxon>Actinopterygii</taxon>
        <taxon>Neopterygii</taxon>
        <taxon>Teleostei</taxon>
        <taxon>Protacanthopterygii</taxon>
        <taxon>Esociformes</taxon>
        <taxon>Esocidae</taxon>
        <taxon>Esox</taxon>
    </lineage>
</organism>